<dbReference type="RefSeq" id="WP_275706551.1">
    <property type="nucleotide sequence ID" value="NZ_JAKLTN010000001.1"/>
</dbReference>
<dbReference type="EMBL" id="JAKLTN010000001">
    <property type="protein sequence ID" value="MCG2575527.1"/>
    <property type="molecule type" value="Genomic_DNA"/>
</dbReference>
<name>A0ABS9JXA8_9RHOO</name>
<keyword evidence="3" id="KW-1185">Reference proteome</keyword>
<protein>
    <submittedName>
        <fullName evidence="2">Uncharacterized protein</fullName>
    </submittedName>
</protein>
<accession>A0ABS9JXA8</accession>
<keyword evidence="1" id="KW-0732">Signal</keyword>
<evidence type="ECO:0000256" key="1">
    <source>
        <dbReference type="SAM" id="SignalP"/>
    </source>
</evidence>
<feature type="signal peptide" evidence="1">
    <location>
        <begin position="1"/>
        <end position="18"/>
    </location>
</feature>
<reference evidence="2" key="1">
    <citation type="submission" date="2022-01" db="EMBL/GenBank/DDBJ databases">
        <authorList>
            <person name="Jo J.-H."/>
            <person name="Im W.-T."/>
        </authorList>
    </citation>
    <scope>NUCLEOTIDE SEQUENCE</scope>
    <source>
        <strain evidence="2">XY25</strain>
    </source>
</reference>
<organism evidence="2 3">
    <name type="scientific">Dechloromonas hankyongensis</name>
    <dbReference type="NCBI Taxonomy" id="2908002"/>
    <lineage>
        <taxon>Bacteria</taxon>
        <taxon>Pseudomonadati</taxon>
        <taxon>Pseudomonadota</taxon>
        <taxon>Betaproteobacteria</taxon>
        <taxon>Rhodocyclales</taxon>
        <taxon>Azonexaceae</taxon>
        <taxon>Dechloromonas</taxon>
    </lineage>
</organism>
<proteinExistence type="predicted"/>
<gene>
    <name evidence="2" type="ORF">LZ012_00800</name>
</gene>
<comment type="caution">
    <text evidence="2">The sequence shown here is derived from an EMBL/GenBank/DDBJ whole genome shotgun (WGS) entry which is preliminary data.</text>
</comment>
<evidence type="ECO:0000313" key="3">
    <source>
        <dbReference type="Proteomes" id="UP001165384"/>
    </source>
</evidence>
<dbReference type="Proteomes" id="UP001165384">
    <property type="component" value="Unassembled WGS sequence"/>
</dbReference>
<feature type="chain" id="PRO_5045404879" evidence="1">
    <location>
        <begin position="19"/>
        <end position="298"/>
    </location>
</feature>
<evidence type="ECO:0000313" key="2">
    <source>
        <dbReference type="EMBL" id="MCG2575527.1"/>
    </source>
</evidence>
<sequence>MKRCLAGLIRCVVGLAMACVLVGTAGAEFNKFNPVYISRLPRIQIEVAPGNWGQMEVKDLQRLLEAVARQQLSDIPPLSRDTLSIYVIPRNDFPEVMLERNRDGAYVVRLTARDERLYQYAYQFAHELCHIQSHYDQKELRDGKLPVQNQWFEESLCEAVSIFTLRQLAASWDERPPSRKWSGYGAKFGAYADQLLAQAHRQLPPEQGFLAWYKTNAELLRVNPYDREKNEVIAGQLLTIFGDDPIRWQSVVYLNPHLESALQPFPKYLHDWYQACPEQNRVPVKGVFQLFGLVPKQE</sequence>